<dbReference type="InterPro" id="IPR002502">
    <property type="entry name" value="Amidase_domain"/>
</dbReference>
<dbReference type="InterPro" id="IPR036505">
    <property type="entry name" value="Amidase/PGRP_sf"/>
</dbReference>
<dbReference type="GO" id="GO:0009253">
    <property type="term" value="P:peptidoglycan catabolic process"/>
    <property type="evidence" value="ECO:0007669"/>
    <property type="project" value="InterPro"/>
</dbReference>
<proteinExistence type="predicted"/>
<dbReference type="GO" id="GO:0008745">
    <property type="term" value="F:N-acetylmuramoyl-L-alanine amidase activity"/>
    <property type="evidence" value="ECO:0007669"/>
    <property type="project" value="InterPro"/>
</dbReference>
<feature type="domain" description="N-acetylmuramoyl-L-alanine amidase" evidence="2">
    <location>
        <begin position="24"/>
        <end position="155"/>
    </location>
</feature>
<comment type="caution">
    <text evidence="3">The sequence shown here is derived from an EMBL/GenBank/DDBJ whole genome shotgun (WGS) entry which is preliminary data.</text>
</comment>
<accession>A0A101QWW5</accession>
<dbReference type="STRING" id="68231.AQJ30_15360"/>
<dbReference type="SUPFAM" id="SSF55846">
    <property type="entry name" value="N-acetylmuramoyl-L-alanine amidase-like"/>
    <property type="match status" value="1"/>
</dbReference>
<dbReference type="CDD" id="cd06583">
    <property type="entry name" value="PGRP"/>
    <property type="match status" value="1"/>
</dbReference>
<dbReference type="EMBL" id="LMWS01000018">
    <property type="protein sequence ID" value="KUN37660.1"/>
    <property type="molecule type" value="Genomic_DNA"/>
</dbReference>
<evidence type="ECO:0000259" key="2">
    <source>
        <dbReference type="Pfam" id="PF01510"/>
    </source>
</evidence>
<protein>
    <recommendedName>
        <fullName evidence="2">N-acetylmuramoyl-L-alanine amidase domain-containing protein</fullName>
    </recommendedName>
</protein>
<evidence type="ECO:0000256" key="1">
    <source>
        <dbReference type="SAM" id="MobiDB-lite"/>
    </source>
</evidence>
<dbReference type="Proteomes" id="UP000053271">
    <property type="component" value="Unassembled WGS sequence"/>
</dbReference>
<organism evidence="3 4">
    <name type="scientific">Streptomyces longwoodensis</name>
    <dbReference type="NCBI Taxonomy" id="68231"/>
    <lineage>
        <taxon>Bacteria</taxon>
        <taxon>Bacillati</taxon>
        <taxon>Actinomycetota</taxon>
        <taxon>Actinomycetes</taxon>
        <taxon>Kitasatosporales</taxon>
        <taxon>Streptomycetaceae</taxon>
        <taxon>Streptomyces</taxon>
    </lineage>
</organism>
<evidence type="ECO:0000313" key="3">
    <source>
        <dbReference type="EMBL" id="KUN37660.1"/>
    </source>
</evidence>
<reference evidence="3 4" key="1">
    <citation type="submission" date="2015-10" db="EMBL/GenBank/DDBJ databases">
        <title>Draft genome sequence of Streptomyces longwoodensis DSM 41677, type strain for the species Streptomyces longwoodensis.</title>
        <authorList>
            <person name="Ruckert C."/>
            <person name="Winkler A."/>
            <person name="Kalinowski J."/>
            <person name="Kampfer P."/>
            <person name="Glaeser S."/>
        </authorList>
    </citation>
    <scope>NUCLEOTIDE SEQUENCE [LARGE SCALE GENOMIC DNA]</scope>
    <source>
        <strain evidence="3 4">DSM 41677</strain>
    </source>
</reference>
<gene>
    <name evidence="3" type="ORF">AQJ30_15360</name>
</gene>
<dbReference type="Pfam" id="PF01510">
    <property type="entry name" value="Amidase_2"/>
    <property type="match status" value="1"/>
</dbReference>
<sequence length="321" mass="34966">MAWCPFATKMELQPESDAQPAIRPTQLIVHSLAAPWTIERIYAFWRDGTNLESHFGVGYDGRIGQYIGTQTRADANAAANLRADGSGALSVETASNVEASDPWTAAQVESLIRLGVWAHQQHGIPLRLCRSASDPGFGWHRQFDAWNPNAHSCPGDARIRQFRDVIFPEIVARATGKTTTTEPQHPQENDGMTLGKLNEANPLDVTLKSGEWTRLAFEDAVLHSGPRRLVGPTYVQLTFAADTPPGTLVTGRFYATDTSGKDESGYGDVGPLPLQAGGAVQFLHNVDVPAERHLRFMVRAVSPDGAPVTLTHRFVTGDYVA</sequence>
<keyword evidence="4" id="KW-1185">Reference proteome</keyword>
<dbReference type="Gene3D" id="3.40.80.10">
    <property type="entry name" value="Peptidoglycan recognition protein-like"/>
    <property type="match status" value="1"/>
</dbReference>
<dbReference type="AlphaFoldDB" id="A0A101QWW5"/>
<feature type="region of interest" description="Disordered" evidence="1">
    <location>
        <begin position="177"/>
        <end position="197"/>
    </location>
</feature>
<evidence type="ECO:0000313" key="4">
    <source>
        <dbReference type="Proteomes" id="UP000053271"/>
    </source>
</evidence>
<feature type="compositionally biased region" description="Polar residues" evidence="1">
    <location>
        <begin position="177"/>
        <end position="186"/>
    </location>
</feature>
<name>A0A101QWW5_9ACTN</name>